<accession>A0A176VGU4</accession>
<dbReference type="EMBL" id="LVLJ01003756">
    <property type="protein sequence ID" value="OAE19807.1"/>
    <property type="molecule type" value="Genomic_DNA"/>
</dbReference>
<comment type="caution">
    <text evidence="2">The sequence shown here is derived from an EMBL/GenBank/DDBJ whole genome shotgun (WGS) entry which is preliminary data.</text>
</comment>
<evidence type="ECO:0000313" key="3">
    <source>
        <dbReference type="Proteomes" id="UP000077202"/>
    </source>
</evidence>
<sequence>MGHANTECTATRPSYPVNAVEWVPVWEPARYYTDTVEETAYAVAEAPTPTPITLAHIPSNYRKPGHIAAECPQQAAPRPTVRFVNPPSKDDVQVNQVTLSPKRVRPDEAWPSDDVIVRRVEIQSSTRRKEATRKGSKKEKRADARTAKEAKRSLKEQKNREPDSPVPKARETVEEQEVSGC</sequence>
<evidence type="ECO:0000256" key="1">
    <source>
        <dbReference type="SAM" id="MobiDB-lite"/>
    </source>
</evidence>
<reference evidence="2" key="1">
    <citation type="submission" date="2016-03" db="EMBL/GenBank/DDBJ databases">
        <title>Mechanisms controlling the formation of the plant cell surface in tip-growing cells are functionally conserved among land plants.</title>
        <authorList>
            <person name="Honkanen S."/>
            <person name="Jones V.A."/>
            <person name="Morieri G."/>
            <person name="Champion C."/>
            <person name="Hetherington A.J."/>
            <person name="Kelly S."/>
            <person name="Saint-Marcoux D."/>
            <person name="Proust H."/>
            <person name="Prescott H."/>
            <person name="Dolan L."/>
        </authorList>
    </citation>
    <scope>NUCLEOTIDE SEQUENCE [LARGE SCALE GENOMIC DNA]</scope>
    <source>
        <tissue evidence="2">Whole gametophyte</tissue>
    </source>
</reference>
<protein>
    <submittedName>
        <fullName evidence="2">Uncharacterized protein</fullName>
    </submittedName>
</protein>
<proteinExistence type="predicted"/>
<dbReference type="Proteomes" id="UP000077202">
    <property type="component" value="Unassembled WGS sequence"/>
</dbReference>
<keyword evidence="3" id="KW-1185">Reference proteome</keyword>
<organism evidence="2 3">
    <name type="scientific">Marchantia polymorpha subsp. ruderalis</name>
    <dbReference type="NCBI Taxonomy" id="1480154"/>
    <lineage>
        <taxon>Eukaryota</taxon>
        <taxon>Viridiplantae</taxon>
        <taxon>Streptophyta</taxon>
        <taxon>Embryophyta</taxon>
        <taxon>Marchantiophyta</taxon>
        <taxon>Marchantiopsida</taxon>
        <taxon>Marchantiidae</taxon>
        <taxon>Marchantiales</taxon>
        <taxon>Marchantiaceae</taxon>
        <taxon>Marchantia</taxon>
    </lineage>
</organism>
<gene>
    <name evidence="2" type="ORF">AXG93_4649s1000</name>
</gene>
<name>A0A176VGU4_MARPO</name>
<feature type="compositionally biased region" description="Basic and acidic residues" evidence="1">
    <location>
        <begin position="140"/>
        <end position="173"/>
    </location>
</feature>
<feature type="compositionally biased region" description="Basic and acidic residues" evidence="1">
    <location>
        <begin position="124"/>
        <end position="133"/>
    </location>
</feature>
<feature type="region of interest" description="Disordered" evidence="1">
    <location>
        <begin position="72"/>
        <end position="110"/>
    </location>
</feature>
<feature type="region of interest" description="Disordered" evidence="1">
    <location>
        <begin position="124"/>
        <end position="181"/>
    </location>
</feature>
<dbReference type="AlphaFoldDB" id="A0A176VGU4"/>
<evidence type="ECO:0000313" key="2">
    <source>
        <dbReference type="EMBL" id="OAE19807.1"/>
    </source>
</evidence>